<accession>A0A9D1ADD1</accession>
<feature type="transmembrane region" description="Helical" evidence="6">
    <location>
        <begin position="139"/>
        <end position="160"/>
    </location>
</feature>
<evidence type="ECO:0000256" key="3">
    <source>
        <dbReference type="ARBA" id="ARBA00022692"/>
    </source>
</evidence>
<dbReference type="InterPro" id="IPR053160">
    <property type="entry name" value="MFS_DHA3_Transporter"/>
</dbReference>
<gene>
    <name evidence="8" type="ORF">IAB31_09555</name>
</gene>
<keyword evidence="3 6" id="KW-0812">Transmembrane</keyword>
<evidence type="ECO:0000313" key="8">
    <source>
        <dbReference type="EMBL" id="HIR14153.1"/>
    </source>
</evidence>
<organism evidence="8 9">
    <name type="scientific">Candidatus Choladousia intestinavium</name>
    <dbReference type="NCBI Taxonomy" id="2840727"/>
    <lineage>
        <taxon>Bacteria</taxon>
        <taxon>Bacillati</taxon>
        <taxon>Bacillota</taxon>
        <taxon>Clostridia</taxon>
        <taxon>Lachnospirales</taxon>
        <taxon>Lachnospiraceae</taxon>
        <taxon>Lachnospiraceae incertae sedis</taxon>
        <taxon>Candidatus Choladousia</taxon>
    </lineage>
</organism>
<evidence type="ECO:0000256" key="5">
    <source>
        <dbReference type="ARBA" id="ARBA00023136"/>
    </source>
</evidence>
<dbReference type="PANTHER" id="PTHR23530">
    <property type="entry name" value="TRANSPORT PROTEIN-RELATED"/>
    <property type="match status" value="1"/>
</dbReference>
<dbReference type="GO" id="GO:0022857">
    <property type="term" value="F:transmembrane transporter activity"/>
    <property type="evidence" value="ECO:0007669"/>
    <property type="project" value="InterPro"/>
</dbReference>
<feature type="transmembrane region" description="Helical" evidence="6">
    <location>
        <begin position="47"/>
        <end position="67"/>
    </location>
</feature>
<dbReference type="InterPro" id="IPR011701">
    <property type="entry name" value="MFS"/>
</dbReference>
<keyword evidence="5 6" id="KW-0472">Membrane</keyword>
<evidence type="ECO:0000313" key="9">
    <source>
        <dbReference type="Proteomes" id="UP000886757"/>
    </source>
</evidence>
<dbReference type="SUPFAM" id="SSF103473">
    <property type="entry name" value="MFS general substrate transporter"/>
    <property type="match status" value="1"/>
</dbReference>
<reference evidence="8" key="2">
    <citation type="journal article" date="2021" name="PeerJ">
        <title>Extensive microbial diversity within the chicken gut microbiome revealed by metagenomics and culture.</title>
        <authorList>
            <person name="Gilroy R."/>
            <person name="Ravi A."/>
            <person name="Getino M."/>
            <person name="Pursley I."/>
            <person name="Horton D.L."/>
            <person name="Alikhan N.F."/>
            <person name="Baker D."/>
            <person name="Gharbi K."/>
            <person name="Hall N."/>
            <person name="Watson M."/>
            <person name="Adriaenssens E.M."/>
            <person name="Foster-Nyarko E."/>
            <person name="Jarju S."/>
            <person name="Secka A."/>
            <person name="Antonio M."/>
            <person name="Oren A."/>
            <person name="Chaudhuri R.R."/>
            <person name="La Ragione R."/>
            <person name="Hildebrand F."/>
            <person name="Pallen M.J."/>
        </authorList>
    </citation>
    <scope>NUCLEOTIDE SEQUENCE</scope>
    <source>
        <strain evidence="8">ChiSjej4B22-8148</strain>
    </source>
</reference>
<feature type="transmembrane region" description="Helical" evidence="6">
    <location>
        <begin position="256"/>
        <end position="274"/>
    </location>
</feature>
<feature type="transmembrane region" description="Helical" evidence="6">
    <location>
        <begin position="286"/>
        <end position="319"/>
    </location>
</feature>
<feature type="transmembrane region" description="Helical" evidence="6">
    <location>
        <begin position="339"/>
        <end position="366"/>
    </location>
</feature>
<dbReference type="EMBL" id="DVGK01000110">
    <property type="protein sequence ID" value="HIR14153.1"/>
    <property type="molecule type" value="Genomic_DNA"/>
</dbReference>
<evidence type="ECO:0000256" key="6">
    <source>
        <dbReference type="SAM" id="Phobius"/>
    </source>
</evidence>
<name>A0A9D1ADD1_9FIRM</name>
<feature type="transmembrane region" description="Helical" evidence="6">
    <location>
        <begin position="9"/>
        <end position="32"/>
    </location>
</feature>
<proteinExistence type="predicted"/>
<dbReference type="CDD" id="cd06174">
    <property type="entry name" value="MFS"/>
    <property type="match status" value="1"/>
</dbReference>
<evidence type="ECO:0000256" key="1">
    <source>
        <dbReference type="ARBA" id="ARBA00004651"/>
    </source>
</evidence>
<protein>
    <submittedName>
        <fullName evidence="8">MFS transporter</fullName>
    </submittedName>
</protein>
<reference evidence="8" key="1">
    <citation type="submission" date="2020-10" db="EMBL/GenBank/DDBJ databases">
        <authorList>
            <person name="Gilroy R."/>
        </authorList>
    </citation>
    <scope>NUCLEOTIDE SEQUENCE</scope>
    <source>
        <strain evidence="8">ChiSjej4B22-8148</strain>
    </source>
</reference>
<dbReference type="GO" id="GO:0005886">
    <property type="term" value="C:plasma membrane"/>
    <property type="evidence" value="ECO:0007669"/>
    <property type="project" value="UniProtKB-SubCell"/>
</dbReference>
<dbReference type="PROSITE" id="PS50850">
    <property type="entry name" value="MFS"/>
    <property type="match status" value="1"/>
</dbReference>
<keyword evidence="4 6" id="KW-1133">Transmembrane helix</keyword>
<dbReference type="AlphaFoldDB" id="A0A9D1ADD1"/>
<feature type="domain" description="Major facilitator superfamily (MFS) profile" evidence="7">
    <location>
        <begin position="1"/>
        <end position="368"/>
    </location>
</feature>
<evidence type="ECO:0000256" key="4">
    <source>
        <dbReference type="ARBA" id="ARBA00022989"/>
    </source>
</evidence>
<evidence type="ECO:0000256" key="2">
    <source>
        <dbReference type="ARBA" id="ARBA00022448"/>
    </source>
</evidence>
<sequence length="368" mass="39594">MSKIKNQILLLYVISVLESFKLAGASWVALLASRGFSMLEIGAAESIFHIASLLFEVPSGVISDVFGRKRSMMLCHGMFVLSACTMMLSESFPGVAAAMVMNALAYNFASGSREALAYDSLKEVGQEEKYALFSSWELMIYRIGNAAATLLIGLALALGWQRAYGLDVGMAAVCLFLSWHLREPFCSGGENQASGRNEERMSDRIVFCFRESFAFIMKNPKAMKLMGWNALVGASATLTLYFLQAKLPEAGMNLKLLGPALFLMSLGGAAGAKAAPFLSGWTYRRVSLLCFAGVVLGFMASLAGIPGLMIAGGFLGAFFDDLIQVRTDIRLNGMVPSGQRATLLSISSLCFSGVMIVLSVFFGGVYGM</sequence>
<dbReference type="Pfam" id="PF07690">
    <property type="entry name" value="MFS_1"/>
    <property type="match status" value="1"/>
</dbReference>
<feature type="transmembrane region" description="Helical" evidence="6">
    <location>
        <begin position="79"/>
        <end position="106"/>
    </location>
</feature>
<dbReference type="Proteomes" id="UP000886757">
    <property type="component" value="Unassembled WGS sequence"/>
</dbReference>
<dbReference type="PANTHER" id="PTHR23530:SF1">
    <property type="entry name" value="PERMEASE, MAJOR FACILITATOR SUPERFAMILY-RELATED"/>
    <property type="match status" value="1"/>
</dbReference>
<evidence type="ECO:0000259" key="7">
    <source>
        <dbReference type="PROSITE" id="PS50850"/>
    </source>
</evidence>
<comment type="subcellular location">
    <subcellularLocation>
        <location evidence="1">Cell membrane</location>
        <topology evidence="1">Multi-pass membrane protein</topology>
    </subcellularLocation>
</comment>
<keyword evidence="2" id="KW-0813">Transport</keyword>
<feature type="transmembrane region" description="Helical" evidence="6">
    <location>
        <begin position="225"/>
        <end position="244"/>
    </location>
</feature>
<dbReference type="InterPro" id="IPR020846">
    <property type="entry name" value="MFS_dom"/>
</dbReference>
<dbReference type="InterPro" id="IPR036259">
    <property type="entry name" value="MFS_trans_sf"/>
</dbReference>
<dbReference type="Gene3D" id="1.20.1250.20">
    <property type="entry name" value="MFS general substrate transporter like domains"/>
    <property type="match status" value="1"/>
</dbReference>
<comment type="caution">
    <text evidence="8">The sequence shown here is derived from an EMBL/GenBank/DDBJ whole genome shotgun (WGS) entry which is preliminary data.</text>
</comment>